<gene>
    <name evidence="1" type="ORF">PHMEG_00032998</name>
</gene>
<proteinExistence type="predicted"/>
<evidence type="ECO:0000313" key="2">
    <source>
        <dbReference type="Proteomes" id="UP000198211"/>
    </source>
</evidence>
<evidence type="ECO:0000313" key="1">
    <source>
        <dbReference type="EMBL" id="OWY96678.1"/>
    </source>
</evidence>
<keyword evidence="2" id="KW-1185">Reference proteome</keyword>
<dbReference type="AlphaFoldDB" id="A0A225UVA1"/>
<name>A0A225UVA1_9STRA</name>
<organism evidence="1 2">
    <name type="scientific">Phytophthora megakarya</name>
    <dbReference type="NCBI Taxonomy" id="4795"/>
    <lineage>
        <taxon>Eukaryota</taxon>
        <taxon>Sar</taxon>
        <taxon>Stramenopiles</taxon>
        <taxon>Oomycota</taxon>
        <taxon>Peronosporomycetes</taxon>
        <taxon>Peronosporales</taxon>
        <taxon>Peronosporaceae</taxon>
        <taxon>Phytophthora</taxon>
    </lineage>
</organism>
<reference evidence="2" key="1">
    <citation type="submission" date="2017-03" db="EMBL/GenBank/DDBJ databases">
        <title>Phytopthora megakarya and P. palmivora, two closely related causual agents of cacao black pod achieved similar genome size and gene model numbers by different mechanisms.</title>
        <authorList>
            <person name="Ali S."/>
            <person name="Shao J."/>
            <person name="Larry D.J."/>
            <person name="Kronmiller B."/>
            <person name="Shen D."/>
            <person name="Strem M.D."/>
            <person name="Melnick R.L."/>
            <person name="Guiltinan M.J."/>
            <person name="Tyler B.M."/>
            <person name="Meinhardt L.W."/>
            <person name="Bailey B.A."/>
        </authorList>
    </citation>
    <scope>NUCLEOTIDE SEQUENCE [LARGE SCALE GENOMIC DNA]</scope>
    <source>
        <strain evidence="2">zdho120</strain>
    </source>
</reference>
<sequence length="184" mass="20272">MSPRNANGRTVPPGIRYDWPFGKPDSQAYYSATLQTSRYLEQRMSVASQAGAWISELRVRRNTFVSDGQTSKSAVMVDDYPEDQDGDAVMTTQEAQLLGQTGYGVRTPTIAKPTIFCWRTGTETTAAPTAASEHVVNSVSVHTSVIPIFGCDDSRCQARGPKCKFHEESIRVQLWDLSSNGRFG</sequence>
<protein>
    <submittedName>
        <fullName evidence="1">Uncharacterized protein</fullName>
    </submittedName>
</protein>
<accession>A0A225UVA1</accession>
<dbReference type="Proteomes" id="UP000198211">
    <property type="component" value="Unassembled WGS sequence"/>
</dbReference>
<comment type="caution">
    <text evidence="1">The sequence shown here is derived from an EMBL/GenBank/DDBJ whole genome shotgun (WGS) entry which is preliminary data.</text>
</comment>
<dbReference type="EMBL" id="NBNE01011342">
    <property type="protein sequence ID" value="OWY96678.1"/>
    <property type="molecule type" value="Genomic_DNA"/>
</dbReference>